<dbReference type="PANTHER" id="PTHR16770:SF3">
    <property type="entry name" value="PROTEIN RIPPLY2"/>
    <property type="match status" value="1"/>
</dbReference>
<dbReference type="GO" id="GO:0009880">
    <property type="term" value="P:embryonic pattern specification"/>
    <property type="evidence" value="ECO:0007669"/>
    <property type="project" value="TreeGrafter"/>
</dbReference>
<evidence type="ECO:0000313" key="5">
    <source>
        <dbReference type="Proteomes" id="UP000515152"/>
    </source>
</evidence>
<evidence type="ECO:0000256" key="3">
    <source>
        <dbReference type="ARBA" id="ARBA00022473"/>
    </source>
</evidence>
<dbReference type="AlphaFoldDB" id="A0A6P8GRF7"/>
<dbReference type="GeneID" id="116223896"/>
<comment type="subcellular location">
    <subcellularLocation>
        <location evidence="1">Nucleus</location>
    </subcellularLocation>
</comment>
<reference evidence="6" key="1">
    <citation type="submission" date="2025-08" db="UniProtKB">
        <authorList>
            <consortium name="RefSeq"/>
        </authorList>
    </citation>
    <scope>IDENTIFICATION</scope>
</reference>
<sequence>MEYSTRMTRAMEISLNSPFGHTGYNNENTTHERALFWRPWAQGPLEQRTDSHESYVKPLLELSDAKKPKNVVHPSKLFWPRSNCYDYLYQDAEALLSNYPVQATICLYTDSSSDEQGSEEEDEKEMN</sequence>
<dbReference type="RefSeq" id="XP_031438037.1">
    <property type="nucleotide sequence ID" value="XM_031582177.2"/>
</dbReference>
<comment type="similarity">
    <text evidence="2">Belongs to the ripply family.</text>
</comment>
<proteinExistence type="inferred from homology"/>
<organism evidence="5 6">
    <name type="scientific">Clupea harengus</name>
    <name type="common">Atlantic herring</name>
    <dbReference type="NCBI Taxonomy" id="7950"/>
    <lineage>
        <taxon>Eukaryota</taxon>
        <taxon>Metazoa</taxon>
        <taxon>Chordata</taxon>
        <taxon>Craniata</taxon>
        <taxon>Vertebrata</taxon>
        <taxon>Euteleostomi</taxon>
        <taxon>Actinopterygii</taxon>
        <taxon>Neopterygii</taxon>
        <taxon>Teleostei</taxon>
        <taxon>Clupei</taxon>
        <taxon>Clupeiformes</taxon>
        <taxon>Clupeoidei</taxon>
        <taxon>Clupeidae</taxon>
        <taxon>Clupea</taxon>
    </lineage>
</organism>
<dbReference type="KEGG" id="char:116223896"/>
<evidence type="ECO:0000256" key="1">
    <source>
        <dbReference type="ARBA" id="ARBA00004123"/>
    </source>
</evidence>
<protein>
    <submittedName>
        <fullName evidence="6">Protein ripply2-like</fullName>
    </submittedName>
</protein>
<dbReference type="PANTHER" id="PTHR16770">
    <property type="entry name" value="PROTEIN RIPPLY-LIKE"/>
    <property type="match status" value="1"/>
</dbReference>
<keyword evidence="4" id="KW-0539">Nucleus</keyword>
<evidence type="ECO:0000256" key="2">
    <source>
        <dbReference type="ARBA" id="ARBA00006944"/>
    </source>
</evidence>
<dbReference type="GO" id="GO:0005634">
    <property type="term" value="C:nucleus"/>
    <property type="evidence" value="ECO:0007669"/>
    <property type="project" value="UniProtKB-SubCell"/>
</dbReference>
<gene>
    <name evidence="6" type="primary">LOC116223896</name>
</gene>
<keyword evidence="3" id="KW-0217">Developmental protein</keyword>
<evidence type="ECO:0000313" key="6">
    <source>
        <dbReference type="RefSeq" id="XP_031438037.1"/>
    </source>
</evidence>
<dbReference type="Pfam" id="PF14998">
    <property type="entry name" value="Ripply"/>
    <property type="match status" value="1"/>
</dbReference>
<name>A0A6P8GRF7_CLUHA</name>
<dbReference type="GO" id="GO:0000122">
    <property type="term" value="P:negative regulation of transcription by RNA polymerase II"/>
    <property type="evidence" value="ECO:0007669"/>
    <property type="project" value="TreeGrafter"/>
</dbReference>
<dbReference type="Proteomes" id="UP000515152">
    <property type="component" value="Chromosome 15"/>
</dbReference>
<dbReference type="InterPro" id="IPR028127">
    <property type="entry name" value="Ripply_fam"/>
</dbReference>
<keyword evidence="5" id="KW-1185">Reference proteome</keyword>
<accession>A0A6P8GRF7</accession>
<dbReference type="OrthoDB" id="5978888at2759"/>
<evidence type="ECO:0000256" key="4">
    <source>
        <dbReference type="ARBA" id="ARBA00023242"/>
    </source>
</evidence>